<dbReference type="PANTHER" id="PTHR22916:SF67">
    <property type="entry name" value="COLANIC ACID BIOSYNTHESIS GLYCOSYL TRANSFERASE WCAE-RELATED"/>
    <property type="match status" value="1"/>
</dbReference>
<keyword evidence="3" id="KW-1185">Reference proteome</keyword>
<dbReference type="GO" id="GO:0016758">
    <property type="term" value="F:hexosyltransferase activity"/>
    <property type="evidence" value="ECO:0007669"/>
    <property type="project" value="UniProtKB-ARBA"/>
</dbReference>
<gene>
    <name evidence="2" type="ordered locus">Belba_2391</name>
</gene>
<evidence type="ECO:0000313" key="3">
    <source>
        <dbReference type="Proteomes" id="UP000006050"/>
    </source>
</evidence>
<dbReference type="Pfam" id="PF00535">
    <property type="entry name" value="Glycos_transf_2"/>
    <property type="match status" value="1"/>
</dbReference>
<dbReference type="KEGG" id="bbd:Belba_2391"/>
<dbReference type="InterPro" id="IPR029044">
    <property type="entry name" value="Nucleotide-diphossugar_trans"/>
</dbReference>
<dbReference type="eggNOG" id="COG0463">
    <property type="taxonomic scope" value="Bacteria"/>
</dbReference>
<dbReference type="AlphaFoldDB" id="I3Z6T3"/>
<evidence type="ECO:0000313" key="2">
    <source>
        <dbReference type="EMBL" id="AFL84951.1"/>
    </source>
</evidence>
<organism evidence="2 3">
    <name type="scientific">Belliella baltica (strain DSM 15883 / CIP 108006 / LMG 21964 / BA134)</name>
    <dbReference type="NCBI Taxonomy" id="866536"/>
    <lineage>
        <taxon>Bacteria</taxon>
        <taxon>Pseudomonadati</taxon>
        <taxon>Bacteroidota</taxon>
        <taxon>Cytophagia</taxon>
        <taxon>Cytophagales</taxon>
        <taxon>Cyclobacteriaceae</taxon>
        <taxon>Belliella</taxon>
    </lineage>
</organism>
<dbReference type="STRING" id="866536.Belba_2391"/>
<dbReference type="Proteomes" id="UP000006050">
    <property type="component" value="Chromosome"/>
</dbReference>
<dbReference type="PANTHER" id="PTHR22916">
    <property type="entry name" value="GLYCOSYLTRANSFERASE"/>
    <property type="match status" value="1"/>
</dbReference>
<dbReference type="CDD" id="cd06433">
    <property type="entry name" value="GT_2_WfgS_like"/>
    <property type="match status" value="1"/>
</dbReference>
<name>I3Z6T3_BELBD</name>
<dbReference type="InterPro" id="IPR001173">
    <property type="entry name" value="Glyco_trans_2-like"/>
</dbReference>
<reference evidence="3" key="1">
    <citation type="submission" date="2012-06" db="EMBL/GenBank/DDBJ databases">
        <title>The complete genome of Belliella baltica DSM 15883.</title>
        <authorList>
            <person name="Lucas S."/>
            <person name="Copeland A."/>
            <person name="Lapidus A."/>
            <person name="Goodwin L."/>
            <person name="Pitluck S."/>
            <person name="Peters L."/>
            <person name="Mikhailova N."/>
            <person name="Davenport K."/>
            <person name="Kyrpides N."/>
            <person name="Mavromatis K."/>
            <person name="Pagani I."/>
            <person name="Ivanova N."/>
            <person name="Ovchinnikova G."/>
            <person name="Zeytun A."/>
            <person name="Detter J.C."/>
            <person name="Han C."/>
            <person name="Land M."/>
            <person name="Hauser L."/>
            <person name="Markowitz V."/>
            <person name="Cheng J.-F."/>
            <person name="Hugenholtz P."/>
            <person name="Woyke T."/>
            <person name="Wu D."/>
            <person name="Tindall B."/>
            <person name="Pomrenke H."/>
            <person name="Brambilla E."/>
            <person name="Klenk H.-P."/>
            <person name="Eisen J.A."/>
        </authorList>
    </citation>
    <scope>NUCLEOTIDE SEQUENCE [LARGE SCALE GENOMIC DNA]</scope>
    <source>
        <strain evidence="3">DSM 15883 / CIP 108006 / LMG 21964 / BA134</strain>
    </source>
</reference>
<evidence type="ECO:0000259" key="1">
    <source>
        <dbReference type="Pfam" id="PF00535"/>
    </source>
</evidence>
<feature type="domain" description="Glycosyltransferase 2-like" evidence="1">
    <location>
        <begin position="6"/>
        <end position="143"/>
    </location>
</feature>
<proteinExistence type="predicted"/>
<dbReference type="HOGENOM" id="CLU_025996_21_1_10"/>
<dbReference type="EMBL" id="CP003281">
    <property type="protein sequence ID" value="AFL84951.1"/>
    <property type="molecule type" value="Genomic_DNA"/>
</dbReference>
<dbReference type="SUPFAM" id="SSF53448">
    <property type="entry name" value="Nucleotide-diphospho-sugar transferases"/>
    <property type="match status" value="1"/>
</dbReference>
<sequence>MRMKISIITVVFNDLIGFKRTFNSVITQTYKNLEFIVIDGGSSDGTAEFISLNSDFFSKWTSGPDKGIYDAMNKGINLGTGEFAIFLNAGDCFYSNEILSEVVKNFNNPNAIYFGRALVDGETHDWLFPPIRYKKDNITLWLKNNVPNHQAMFFPKSYYSRYKYNLALKISSDKDYKLNAQKSFKIPFVFCDLIICKFNLGGISSSNKLKQSLIISKELWKLDTQYYSLNYAIKNQIKHYSKILLSNLFGKSLLNKILKKAK</sequence>
<keyword evidence="2" id="KW-0808">Transferase</keyword>
<protein>
    <submittedName>
        <fullName evidence="2">Glycosyl transferase</fullName>
    </submittedName>
</protein>
<dbReference type="Gene3D" id="3.90.550.10">
    <property type="entry name" value="Spore Coat Polysaccharide Biosynthesis Protein SpsA, Chain A"/>
    <property type="match status" value="1"/>
</dbReference>
<accession>I3Z6T3</accession>